<keyword evidence="4" id="KW-1185">Reference proteome</keyword>
<protein>
    <submittedName>
        <fullName evidence="3">Uncharacterized protein</fullName>
    </submittedName>
</protein>
<evidence type="ECO:0000313" key="3">
    <source>
        <dbReference type="EMBL" id="KAJ6844568.1"/>
    </source>
</evidence>
<sequence length="279" mass="31011">MGNSAPRNGSVSAGTNFKSCLCSPSCEESCVKREKYTSDMEKSMKKIPLEDLEISSSIEGEQDLELGASLSEVLRVHDNLGLGASLSEVLHVHDNLGPLCVSNLALDQDENCNRQETEPLLLDTCMLDGPNMHEIVLCSSVVQPYPLTLDAIEELSCGMEGKLSMEPPATASHLPAKKLISAFKRSREKQGERLSTKLSVKWAPEVYDPPITSSSHTVKGHHRHYHHKTKKDYNMHNYTKNKSLRGSERKHVHRRSSSSSSLVDPRILRLQALRASNRQ</sequence>
<dbReference type="EMBL" id="JANAVB010006599">
    <property type="protein sequence ID" value="KAJ6844568.1"/>
    <property type="molecule type" value="Genomic_DNA"/>
</dbReference>
<accession>A0AAX6HUY3</accession>
<evidence type="ECO:0000256" key="1">
    <source>
        <dbReference type="SAM" id="MobiDB-lite"/>
    </source>
</evidence>
<dbReference type="PANTHER" id="PTHR34952">
    <property type="entry name" value="OS05G0113500 PROTEIN"/>
    <property type="match status" value="1"/>
</dbReference>
<evidence type="ECO:0000313" key="4">
    <source>
        <dbReference type="Proteomes" id="UP001140949"/>
    </source>
</evidence>
<organism evidence="3 4">
    <name type="scientific">Iris pallida</name>
    <name type="common">Sweet iris</name>
    <dbReference type="NCBI Taxonomy" id="29817"/>
    <lineage>
        <taxon>Eukaryota</taxon>
        <taxon>Viridiplantae</taxon>
        <taxon>Streptophyta</taxon>
        <taxon>Embryophyta</taxon>
        <taxon>Tracheophyta</taxon>
        <taxon>Spermatophyta</taxon>
        <taxon>Magnoliopsida</taxon>
        <taxon>Liliopsida</taxon>
        <taxon>Asparagales</taxon>
        <taxon>Iridaceae</taxon>
        <taxon>Iridoideae</taxon>
        <taxon>Irideae</taxon>
        <taxon>Iris</taxon>
    </lineage>
</organism>
<name>A0AAX6HUY3_IRIPA</name>
<gene>
    <name evidence="2" type="ORF">M6B38_189465</name>
    <name evidence="3" type="ORF">M6B38_293240</name>
</gene>
<feature type="region of interest" description="Disordered" evidence="1">
    <location>
        <begin position="211"/>
        <end position="263"/>
    </location>
</feature>
<dbReference type="PANTHER" id="PTHR34952:SF2">
    <property type="entry name" value="OS05G0113500 PROTEIN"/>
    <property type="match status" value="1"/>
</dbReference>
<feature type="compositionally biased region" description="Basic residues" evidence="1">
    <location>
        <begin position="218"/>
        <end position="230"/>
    </location>
</feature>
<proteinExistence type="predicted"/>
<reference evidence="3" key="2">
    <citation type="submission" date="2023-04" db="EMBL/GenBank/DDBJ databases">
        <authorList>
            <person name="Bruccoleri R.E."/>
            <person name="Oakeley E.J."/>
            <person name="Faust A.-M."/>
            <person name="Dessus-Babus S."/>
            <person name="Altorfer M."/>
            <person name="Burckhardt D."/>
            <person name="Oertli M."/>
            <person name="Naumann U."/>
            <person name="Petersen F."/>
            <person name="Wong J."/>
        </authorList>
    </citation>
    <scope>NUCLEOTIDE SEQUENCE</scope>
    <source>
        <strain evidence="3">GSM-AAB239-AS_SAM_17_03QT</strain>
        <tissue evidence="3">Leaf</tissue>
    </source>
</reference>
<dbReference type="EMBL" id="JANAVB010036419">
    <property type="protein sequence ID" value="KAJ6803694.1"/>
    <property type="molecule type" value="Genomic_DNA"/>
</dbReference>
<evidence type="ECO:0000313" key="2">
    <source>
        <dbReference type="EMBL" id="KAJ6803694.1"/>
    </source>
</evidence>
<reference evidence="3" key="1">
    <citation type="journal article" date="2023" name="GigaByte">
        <title>Genome assembly of the bearded iris, Iris pallida Lam.</title>
        <authorList>
            <person name="Bruccoleri R.E."/>
            <person name="Oakeley E.J."/>
            <person name="Faust A.M.E."/>
            <person name="Altorfer M."/>
            <person name="Dessus-Babus S."/>
            <person name="Burckhardt D."/>
            <person name="Oertli M."/>
            <person name="Naumann U."/>
            <person name="Petersen F."/>
            <person name="Wong J."/>
        </authorList>
    </citation>
    <scope>NUCLEOTIDE SEQUENCE</scope>
    <source>
        <strain evidence="3">GSM-AAB239-AS_SAM_17_03QT</strain>
    </source>
</reference>
<comment type="caution">
    <text evidence="3">The sequence shown here is derived from an EMBL/GenBank/DDBJ whole genome shotgun (WGS) entry which is preliminary data.</text>
</comment>
<dbReference type="Proteomes" id="UP001140949">
    <property type="component" value="Unassembled WGS sequence"/>
</dbReference>
<dbReference type="AlphaFoldDB" id="A0AAX6HUY3"/>